<comment type="caution">
    <text evidence="12">The sequence shown here is derived from an EMBL/GenBank/DDBJ whole genome shotgun (WGS) entry which is preliminary data.</text>
</comment>
<dbReference type="PRINTS" id="PR01853">
    <property type="entry name" value="YAJCTRNLCASE"/>
</dbReference>
<evidence type="ECO:0000256" key="7">
    <source>
        <dbReference type="ARBA" id="ARBA00022989"/>
    </source>
</evidence>
<organism evidence="12 13">
    <name type="scientific">Actinocrinis puniceicyclus</name>
    <dbReference type="NCBI Taxonomy" id="977794"/>
    <lineage>
        <taxon>Bacteria</taxon>
        <taxon>Bacillati</taxon>
        <taxon>Actinomycetota</taxon>
        <taxon>Actinomycetes</taxon>
        <taxon>Catenulisporales</taxon>
        <taxon>Actinospicaceae</taxon>
        <taxon>Actinocrinis</taxon>
    </lineage>
</organism>
<keyword evidence="4" id="KW-1003">Cell membrane</keyword>
<dbReference type="PANTHER" id="PTHR33909">
    <property type="entry name" value="SEC TRANSLOCON ACCESSORY COMPLEX SUBUNIT YAJC"/>
    <property type="match status" value="1"/>
</dbReference>
<evidence type="ECO:0000256" key="1">
    <source>
        <dbReference type="ARBA" id="ARBA00004162"/>
    </source>
</evidence>
<dbReference type="InterPro" id="IPR003849">
    <property type="entry name" value="Preprotein_translocase_YajC"/>
</dbReference>
<evidence type="ECO:0000313" key="12">
    <source>
        <dbReference type="EMBL" id="MBS2965210.1"/>
    </source>
</evidence>
<keyword evidence="7 11" id="KW-1133">Transmembrane helix</keyword>
<evidence type="ECO:0000256" key="11">
    <source>
        <dbReference type="SAM" id="Phobius"/>
    </source>
</evidence>
<feature type="transmembrane region" description="Helical" evidence="11">
    <location>
        <begin position="6"/>
        <end position="23"/>
    </location>
</feature>
<feature type="region of interest" description="Disordered" evidence="10">
    <location>
        <begin position="84"/>
        <end position="129"/>
    </location>
</feature>
<dbReference type="GO" id="GO:0015031">
    <property type="term" value="P:protein transport"/>
    <property type="evidence" value="ECO:0007669"/>
    <property type="project" value="UniProtKB-KW"/>
</dbReference>
<keyword evidence="3" id="KW-0813">Transport</keyword>
<dbReference type="SMART" id="SM01323">
    <property type="entry name" value="YajC"/>
    <property type="match status" value="1"/>
</dbReference>
<dbReference type="GO" id="GO:0005886">
    <property type="term" value="C:plasma membrane"/>
    <property type="evidence" value="ECO:0007669"/>
    <property type="project" value="UniProtKB-SubCell"/>
</dbReference>
<reference evidence="12" key="1">
    <citation type="submission" date="2021-04" db="EMBL/GenBank/DDBJ databases">
        <title>Genome based classification of Actinospica acidithermotolerans sp. nov., an actinobacterium isolated from an Indonesian hot spring.</title>
        <authorList>
            <person name="Kusuma A.B."/>
            <person name="Putra K.E."/>
            <person name="Nafisah S."/>
            <person name="Loh J."/>
            <person name="Nouioui I."/>
            <person name="Goodfellow M."/>
        </authorList>
    </citation>
    <scope>NUCLEOTIDE SEQUENCE</scope>
    <source>
        <strain evidence="12">DSM 45618</strain>
    </source>
</reference>
<keyword evidence="6" id="KW-0653">Protein transport</keyword>
<evidence type="ECO:0000256" key="6">
    <source>
        <dbReference type="ARBA" id="ARBA00022927"/>
    </source>
</evidence>
<evidence type="ECO:0000256" key="5">
    <source>
        <dbReference type="ARBA" id="ARBA00022692"/>
    </source>
</evidence>
<evidence type="ECO:0000313" key="13">
    <source>
        <dbReference type="Proteomes" id="UP000677913"/>
    </source>
</evidence>
<protein>
    <submittedName>
        <fullName evidence="12">Preprotein translocase subunit YajC</fullName>
    </submittedName>
</protein>
<dbReference type="PANTHER" id="PTHR33909:SF1">
    <property type="entry name" value="SEC TRANSLOCON ACCESSORY COMPLEX SUBUNIT YAJC"/>
    <property type="match status" value="1"/>
</dbReference>
<evidence type="ECO:0000256" key="2">
    <source>
        <dbReference type="ARBA" id="ARBA00006742"/>
    </source>
</evidence>
<dbReference type="AlphaFoldDB" id="A0A8J7WRA5"/>
<gene>
    <name evidence="12" type="primary">yajC</name>
    <name evidence="12" type="ORF">KGA66_19325</name>
</gene>
<accession>A0A8J7WRA5</accession>
<sequence length="129" mass="13767">MNLLLIYIVVIGGIFIFMTSRGNRKRQAQAAQMQTALVVGAEVRTIGGMVGEVVEVTDEHVLLETTPGVRLKFIKSAVAGVLPPAEPEAGEHEVENQTEAGTEPEDGRPENSVSSSRVEAALSRHSGDD</sequence>
<evidence type="ECO:0000256" key="3">
    <source>
        <dbReference type="ARBA" id="ARBA00022448"/>
    </source>
</evidence>
<dbReference type="NCBIfam" id="TIGR00739">
    <property type="entry name" value="yajC"/>
    <property type="match status" value="1"/>
</dbReference>
<evidence type="ECO:0000256" key="9">
    <source>
        <dbReference type="ARBA" id="ARBA00023136"/>
    </source>
</evidence>
<keyword evidence="9 11" id="KW-0472">Membrane</keyword>
<dbReference type="Pfam" id="PF02699">
    <property type="entry name" value="YajC"/>
    <property type="match status" value="1"/>
</dbReference>
<keyword evidence="8" id="KW-0811">Translocation</keyword>
<comment type="subcellular location">
    <subcellularLocation>
        <location evidence="1">Cell membrane</location>
        <topology evidence="1">Single-pass membrane protein</topology>
    </subcellularLocation>
</comment>
<dbReference type="RefSeq" id="WP_211469569.1">
    <property type="nucleotide sequence ID" value="NZ_JAGSXH010000074.1"/>
</dbReference>
<evidence type="ECO:0000256" key="8">
    <source>
        <dbReference type="ARBA" id="ARBA00023010"/>
    </source>
</evidence>
<name>A0A8J7WRA5_9ACTN</name>
<dbReference type="EMBL" id="JAGSXH010000074">
    <property type="protein sequence ID" value="MBS2965210.1"/>
    <property type="molecule type" value="Genomic_DNA"/>
</dbReference>
<dbReference type="Proteomes" id="UP000677913">
    <property type="component" value="Unassembled WGS sequence"/>
</dbReference>
<comment type="similarity">
    <text evidence="2">Belongs to the YajC family.</text>
</comment>
<proteinExistence type="inferred from homology"/>
<evidence type="ECO:0000256" key="10">
    <source>
        <dbReference type="SAM" id="MobiDB-lite"/>
    </source>
</evidence>
<keyword evidence="5 11" id="KW-0812">Transmembrane</keyword>
<evidence type="ECO:0000256" key="4">
    <source>
        <dbReference type="ARBA" id="ARBA00022475"/>
    </source>
</evidence>
<keyword evidence="13" id="KW-1185">Reference proteome</keyword>